<evidence type="ECO:0000313" key="4">
    <source>
        <dbReference type="Proteomes" id="UP000230119"/>
    </source>
</evidence>
<evidence type="ECO:0000313" key="3">
    <source>
        <dbReference type="EMBL" id="PIV08777.1"/>
    </source>
</evidence>
<gene>
    <name evidence="3" type="ORF">COS52_00935</name>
</gene>
<dbReference type="InterPro" id="IPR038765">
    <property type="entry name" value="Papain-like_cys_pep_sf"/>
</dbReference>
<dbReference type="Proteomes" id="UP000230119">
    <property type="component" value="Unassembled WGS sequence"/>
</dbReference>
<reference evidence="4" key="1">
    <citation type="submission" date="2017-09" db="EMBL/GenBank/DDBJ databases">
        <title>Depth-based differentiation of microbial function through sediment-hosted aquifers and enrichment of novel symbionts in the deep terrestrial subsurface.</title>
        <authorList>
            <person name="Probst A.J."/>
            <person name="Ladd B."/>
            <person name="Jarett J.K."/>
            <person name="Geller-Mcgrath D.E."/>
            <person name="Sieber C.M.K."/>
            <person name="Emerson J.B."/>
            <person name="Anantharaman K."/>
            <person name="Thomas B.C."/>
            <person name="Malmstrom R."/>
            <person name="Stieglmeier M."/>
            <person name="Klingl A."/>
            <person name="Woyke T."/>
            <person name="Ryan C.M."/>
            <person name="Banfield J.F."/>
        </authorList>
    </citation>
    <scope>NUCLEOTIDE SEQUENCE [LARGE SCALE GENOMIC DNA]</scope>
</reference>
<keyword evidence="1" id="KW-0812">Transmembrane</keyword>
<accession>A0A2M7BTH3</accession>
<feature type="transmembrane region" description="Helical" evidence="1">
    <location>
        <begin position="582"/>
        <end position="600"/>
    </location>
</feature>
<dbReference type="SUPFAM" id="SSF54001">
    <property type="entry name" value="Cysteine proteinases"/>
    <property type="match status" value="1"/>
</dbReference>
<dbReference type="EMBL" id="PEVA01000037">
    <property type="protein sequence ID" value="PIV08777.1"/>
    <property type="molecule type" value="Genomic_DNA"/>
</dbReference>
<dbReference type="SMART" id="SM00460">
    <property type="entry name" value="TGc"/>
    <property type="match status" value="1"/>
</dbReference>
<dbReference type="AlphaFoldDB" id="A0A2M7BTH3"/>
<sequence>MKLRIFSYLFFCLFIYLFISPVYAADFRTSYTIEYFIQENDPQNYTKTSYAIAITNLQPDLIIKKFTLSFPRSFGIGSISAKDDRGRINAVSVEKNRTIEMTFELNDPKPGLNEINTLYLDFLQKNIFRTKGSIWEVFIPTLENSENDTHSITVYLPPGKHKKLSLAKPLPDLVSFDKVVWNNDVGKSIYAVFGESQRYSLDLTYHLTNPNLYKVYTDVAFPPDTLYQRIFVESVAPKPDLVFSDNDGNYMARYNLDSKQSKQVIFKGLAEIYAAPRSEYQTYIQNQFRNNKKSLFNPQPFWKLDTETPIKSNIIKDHYEYTTQTLTYNFNRIIKGNSRMGAAQAVRFPDQAVCTEYSDLLIASARQRGIYVREVQGFAFANEQELRPVQQEASDILHSWVEYYDTIKNIWIPIDPTWQDTSGIDYFNSFDFNHIVFALHGKKDDYPFPAGSYKSALGGKDIHIEPTTDIPTTIKKVSAALSPLPLPDSDELFSIILSVQNTGNVTMWNFPLIVQTENALLKSDVITIPHLLPGEVKKIPVIFKPKTSLLYQNVTFTVSFEGKAFLQQQVQVPTILTSMKSYYIPALFIGGGLVVLVWVFRKKRKE</sequence>
<dbReference type="Pfam" id="PF01841">
    <property type="entry name" value="Transglut_core"/>
    <property type="match status" value="1"/>
</dbReference>
<evidence type="ECO:0000259" key="2">
    <source>
        <dbReference type="SMART" id="SM00460"/>
    </source>
</evidence>
<protein>
    <recommendedName>
        <fullName evidence="2">Transglutaminase-like domain-containing protein</fullName>
    </recommendedName>
</protein>
<dbReference type="InterPro" id="IPR002931">
    <property type="entry name" value="Transglutaminase-like"/>
</dbReference>
<name>A0A2M7BTH3_9BACT</name>
<proteinExistence type="predicted"/>
<dbReference type="Gene3D" id="3.10.620.30">
    <property type="match status" value="1"/>
</dbReference>
<keyword evidence="1" id="KW-1133">Transmembrane helix</keyword>
<keyword evidence="1" id="KW-0472">Membrane</keyword>
<organism evidence="3 4">
    <name type="scientific">Candidatus Roizmanbacteria bacterium CG03_land_8_20_14_0_80_39_12</name>
    <dbReference type="NCBI Taxonomy" id="1974847"/>
    <lineage>
        <taxon>Bacteria</taxon>
        <taxon>Candidatus Roizmaniibacteriota</taxon>
    </lineage>
</organism>
<evidence type="ECO:0000256" key="1">
    <source>
        <dbReference type="SAM" id="Phobius"/>
    </source>
</evidence>
<comment type="caution">
    <text evidence="3">The sequence shown here is derived from an EMBL/GenBank/DDBJ whole genome shotgun (WGS) entry which is preliminary data.</text>
</comment>
<feature type="domain" description="Transglutaminase-like" evidence="2">
    <location>
        <begin position="346"/>
        <end position="418"/>
    </location>
</feature>